<dbReference type="Pfam" id="PF00290">
    <property type="entry name" value="Trp_syntA"/>
    <property type="match status" value="1"/>
</dbReference>
<keyword evidence="6 9" id="KW-0057">Aromatic amino acid biosynthesis</keyword>
<evidence type="ECO:0000256" key="1">
    <source>
        <dbReference type="ARBA" id="ARBA00003365"/>
    </source>
</evidence>
<dbReference type="EMBL" id="SDGY01000001">
    <property type="protein sequence ID" value="TYC46932.1"/>
    <property type="molecule type" value="Genomic_DNA"/>
</dbReference>
<dbReference type="PANTHER" id="PTHR43406:SF1">
    <property type="entry name" value="TRYPTOPHAN SYNTHASE ALPHA CHAIN, CHLOROPLASTIC"/>
    <property type="match status" value="1"/>
</dbReference>
<comment type="similarity">
    <text evidence="9 10">Belongs to the TrpA family.</text>
</comment>
<evidence type="ECO:0000313" key="11">
    <source>
        <dbReference type="EMBL" id="TYC46932.1"/>
    </source>
</evidence>
<proteinExistence type="inferred from homology"/>
<evidence type="ECO:0000313" key="12">
    <source>
        <dbReference type="Proteomes" id="UP000442244"/>
    </source>
</evidence>
<keyword evidence="4 9" id="KW-0028">Amino-acid biosynthesis</keyword>
<dbReference type="GO" id="GO:0004834">
    <property type="term" value="F:tryptophan synthase activity"/>
    <property type="evidence" value="ECO:0007669"/>
    <property type="project" value="UniProtKB-UniRule"/>
</dbReference>
<feature type="active site" description="Proton acceptor" evidence="9">
    <location>
        <position position="55"/>
    </location>
</feature>
<feature type="active site" description="Proton acceptor" evidence="9">
    <location>
        <position position="44"/>
    </location>
</feature>
<evidence type="ECO:0000256" key="4">
    <source>
        <dbReference type="ARBA" id="ARBA00022605"/>
    </source>
</evidence>
<dbReference type="RefSeq" id="WP_148604282.1">
    <property type="nucleotide sequence ID" value="NZ_BSUV01000001.1"/>
</dbReference>
<gene>
    <name evidence="9" type="primary">trpA</name>
    <name evidence="11" type="ORF">ESZ47_01960</name>
</gene>
<dbReference type="UniPathway" id="UPA00035">
    <property type="reaction ID" value="UER00044"/>
</dbReference>
<evidence type="ECO:0000256" key="9">
    <source>
        <dbReference type="HAMAP-Rule" id="MF_00131"/>
    </source>
</evidence>
<sequence>MNEITQALKNKNAFIGFAVAGYPNFEKSAKYIVDMANAGADLIEIGIAFSDPSADGPTIMNADQKVLENGSKTEDVFRLITEIRKDTNVPLVFLTYTNPVFKYGYEKFLSKMKSLDVQGIIMPDMPLEEQEAFINIAQQYGRAFIQLVTLQSGNRLPKIVSHASGFIYVVSSLGITGSRHKLSNEANEIVTRIKELTDIPVAVGFGINTYDQAKLFSSADAIIVGSALVKIIEEHPDDATTYLTEFIQKMKGARNATN</sequence>
<dbReference type="Gene3D" id="3.20.20.70">
    <property type="entry name" value="Aldolase class I"/>
    <property type="match status" value="1"/>
</dbReference>
<evidence type="ECO:0000256" key="7">
    <source>
        <dbReference type="ARBA" id="ARBA00023239"/>
    </source>
</evidence>
<dbReference type="HAMAP" id="MF_00131">
    <property type="entry name" value="Trp_synth_alpha"/>
    <property type="match status" value="1"/>
</dbReference>
<comment type="subunit">
    <text evidence="3 9">Tetramer of two alpha and two beta chains.</text>
</comment>
<dbReference type="GO" id="GO:0005829">
    <property type="term" value="C:cytosol"/>
    <property type="evidence" value="ECO:0007669"/>
    <property type="project" value="TreeGrafter"/>
</dbReference>
<dbReference type="AlphaFoldDB" id="A0A6P2CP97"/>
<dbReference type="InterPro" id="IPR011060">
    <property type="entry name" value="RibuloseP-bd_barrel"/>
</dbReference>
<dbReference type="InterPro" id="IPR002028">
    <property type="entry name" value="Trp_synthase_suA"/>
</dbReference>
<keyword evidence="7 9" id="KW-0456">Lyase</keyword>
<comment type="pathway">
    <text evidence="2 9">Amino-acid biosynthesis; L-tryptophan biosynthesis; L-tryptophan from chorismate: step 5/5.</text>
</comment>
<organism evidence="11 12">
    <name type="scientific">Leuconostoc litchii</name>
    <dbReference type="NCBI Taxonomy" id="1981069"/>
    <lineage>
        <taxon>Bacteria</taxon>
        <taxon>Bacillati</taxon>
        <taxon>Bacillota</taxon>
        <taxon>Bacilli</taxon>
        <taxon>Lactobacillales</taxon>
        <taxon>Lactobacillaceae</taxon>
        <taxon>Leuconostoc</taxon>
    </lineage>
</organism>
<name>A0A6P2CP97_9LACO</name>
<evidence type="ECO:0000256" key="5">
    <source>
        <dbReference type="ARBA" id="ARBA00022822"/>
    </source>
</evidence>
<accession>A0A6P2CP97</accession>
<comment type="caution">
    <text evidence="11">The sequence shown here is derived from an EMBL/GenBank/DDBJ whole genome shotgun (WGS) entry which is preliminary data.</text>
</comment>
<evidence type="ECO:0000256" key="8">
    <source>
        <dbReference type="ARBA" id="ARBA00049047"/>
    </source>
</evidence>
<dbReference type="CDD" id="cd04724">
    <property type="entry name" value="Tryptophan_synthase_alpha"/>
    <property type="match status" value="1"/>
</dbReference>
<dbReference type="InterPro" id="IPR013785">
    <property type="entry name" value="Aldolase_TIM"/>
</dbReference>
<protein>
    <recommendedName>
        <fullName evidence="9">Tryptophan synthase alpha chain</fullName>
        <ecNumber evidence="9">4.2.1.20</ecNumber>
    </recommendedName>
</protein>
<evidence type="ECO:0000256" key="10">
    <source>
        <dbReference type="RuleBase" id="RU003662"/>
    </source>
</evidence>
<dbReference type="SUPFAM" id="SSF51366">
    <property type="entry name" value="Ribulose-phoshate binding barrel"/>
    <property type="match status" value="1"/>
</dbReference>
<keyword evidence="5 9" id="KW-0822">Tryptophan biosynthesis</keyword>
<reference evidence="11 12" key="1">
    <citation type="submission" date="2019-01" db="EMBL/GenBank/DDBJ databases">
        <title>Leuconostoc litchii sp. nov., a novel lactic acid bacterium isolated from lychee.</title>
        <authorList>
            <person name="Wang L.-T."/>
        </authorList>
    </citation>
    <scope>NUCLEOTIDE SEQUENCE [LARGE SCALE GENOMIC DNA]</scope>
    <source>
        <strain evidence="11 12">MB7</strain>
    </source>
</reference>
<dbReference type="Proteomes" id="UP000442244">
    <property type="component" value="Unassembled WGS sequence"/>
</dbReference>
<keyword evidence="12" id="KW-1185">Reference proteome</keyword>
<dbReference type="OrthoDB" id="9804578at2"/>
<evidence type="ECO:0000256" key="6">
    <source>
        <dbReference type="ARBA" id="ARBA00023141"/>
    </source>
</evidence>
<dbReference type="EC" id="4.2.1.20" evidence="9"/>
<comment type="catalytic activity">
    <reaction evidence="8 9">
        <text>(1S,2R)-1-C-(indol-3-yl)glycerol 3-phosphate + L-serine = D-glyceraldehyde 3-phosphate + L-tryptophan + H2O</text>
        <dbReference type="Rhea" id="RHEA:10532"/>
        <dbReference type="ChEBI" id="CHEBI:15377"/>
        <dbReference type="ChEBI" id="CHEBI:33384"/>
        <dbReference type="ChEBI" id="CHEBI:57912"/>
        <dbReference type="ChEBI" id="CHEBI:58866"/>
        <dbReference type="ChEBI" id="CHEBI:59776"/>
        <dbReference type="EC" id="4.2.1.20"/>
    </reaction>
</comment>
<dbReference type="NCBIfam" id="TIGR00262">
    <property type="entry name" value="trpA"/>
    <property type="match status" value="1"/>
</dbReference>
<comment type="function">
    <text evidence="1 9">The alpha subunit is responsible for the aldol cleavage of indoleglycerol phosphate to indole and glyceraldehyde 3-phosphate.</text>
</comment>
<dbReference type="PANTHER" id="PTHR43406">
    <property type="entry name" value="TRYPTOPHAN SYNTHASE, ALPHA CHAIN"/>
    <property type="match status" value="1"/>
</dbReference>
<dbReference type="FunFam" id="3.20.20.70:FF:000037">
    <property type="entry name" value="Tryptophan synthase alpha chain"/>
    <property type="match status" value="1"/>
</dbReference>
<evidence type="ECO:0000256" key="2">
    <source>
        <dbReference type="ARBA" id="ARBA00004733"/>
    </source>
</evidence>
<evidence type="ECO:0000256" key="3">
    <source>
        <dbReference type="ARBA" id="ARBA00011270"/>
    </source>
</evidence>